<dbReference type="PANTHER" id="PTHR34407">
    <property type="entry name" value="EXPRESSED PROTEIN"/>
    <property type="match status" value="1"/>
</dbReference>
<dbReference type="Gene3D" id="3.40.50.1110">
    <property type="entry name" value="SGNH hydrolase"/>
    <property type="match status" value="1"/>
</dbReference>
<dbReference type="EMBL" id="BSDZ01000078">
    <property type="protein sequence ID" value="GLI67754.1"/>
    <property type="molecule type" value="Genomic_DNA"/>
</dbReference>
<dbReference type="PANTHER" id="PTHR34407:SF1">
    <property type="entry name" value="SGNH HYDROLASE-TYPE ESTERASE DOMAIN-CONTAINING PROTEIN"/>
    <property type="match status" value="1"/>
</dbReference>
<evidence type="ECO:0000256" key="1">
    <source>
        <dbReference type="SAM" id="MobiDB-lite"/>
    </source>
</evidence>
<protein>
    <recommendedName>
        <fullName evidence="4">SGNH hydrolase-type esterase domain-containing protein</fullName>
    </recommendedName>
</protein>
<reference evidence="2 3" key="1">
    <citation type="journal article" date="2023" name="IScience">
        <title>Expanded male sex-determining region conserved during the evolution of homothallism in the green alga Volvox.</title>
        <authorList>
            <person name="Yamamoto K."/>
            <person name="Matsuzaki R."/>
            <person name="Mahakham W."/>
            <person name="Heman W."/>
            <person name="Sekimoto H."/>
            <person name="Kawachi M."/>
            <person name="Minakuchi Y."/>
            <person name="Toyoda A."/>
            <person name="Nozaki H."/>
        </authorList>
    </citation>
    <scope>NUCLEOTIDE SEQUENCE [LARGE SCALE GENOMIC DNA]</scope>
    <source>
        <strain evidence="2 3">NIES-4468</strain>
    </source>
</reference>
<organism evidence="2 3">
    <name type="scientific">Volvox africanus</name>
    <dbReference type="NCBI Taxonomy" id="51714"/>
    <lineage>
        <taxon>Eukaryota</taxon>
        <taxon>Viridiplantae</taxon>
        <taxon>Chlorophyta</taxon>
        <taxon>core chlorophytes</taxon>
        <taxon>Chlorophyceae</taxon>
        <taxon>CS clade</taxon>
        <taxon>Chlamydomonadales</taxon>
        <taxon>Volvocaceae</taxon>
        <taxon>Volvox</taxon>
    </lineage>
</organism>
<evidence type="ECO:0008006" key="4">
    <source>
        <dbReference type="Google" id="ProtNLM"/>
    </source>
</evidence>
<name>A0ABQ5SD97_9CHLO</name>
<proteinExistence type="predicted"/>
<accession>A0ABQ5SD97</accession>
<dbReference type="InterPro" id="IPR036514">
    <property type="entry name" value="SGNH_hydro_sf"/>
</dbReference>
<comment type="caution">
    <text evidence="2">The sequence shown here is derived from an EMBL/GenBank/DDBJ whole genome shotgun (WGS) entry which is preliminary data.</text>
</comment>
<dbReference type="SUPFAM" id="SSF52266">
    <property type="entry name" value="SGNH hydrolase"/>
    <property type="match status" value="1"/>
</dbReference>
<dbReference type="Proteomes" id="UP001165090">
    <property type="component" value="Unassembled WGS sequence"/>
</dbReference>
<evidence type="ECO:0000313" key="2">
    <source>
        <dbReference type="EMBL" id="GLI67754.1"/>
    </source>
</evidence>
<sequence length="324" mass="36196">MSMVTKQSRRNMTKSQLEQATTSSGHFVRGFTGTAAMWLVASTRRYVPVWTGVPHERISDAMYAQLPVAQHHGVPIVSAIDALGPFPTTKLQAWFNQTWYEGDKIHPSQRGHVLLADLVFDYLKMAYEHTRLLQMYDLPKDYIPRQSLFLSQDILDLFLDQTPTTISLTHMPDIVKRFVTPCRGWCAYDDVPEKIGFISNEAGTSCVLSLQPAEVSGLGVGKARVLMYKSYENMGVFKMTVVQGRAGLNGTCEGAYDPNAPVLGSMIVDSMWKERASLAEVAVMQFKLPPASDRSACLLVHLYVVEANPKRLKNKVKLLGISFF</sequence>
<keyword evidence="3" id="KW-1185">Reference proteome</keyword>
<evidence type="ECO:0000313" key="3">
    <source>
        <dbReference type="Proteomes" id="UP001165090"/>
    </source>
</evidence>
<gene>
    <name evidence="2" type="ORF">VaNZ11_012007</name>
</gene>
<feature type="region of interest" description="Disordered" evidence="1">
    <location>
        <begin position="1"/>
        <end position="21"/>
    </location>
</feature>